<dbReference type="PANTHER" id="PTHR45752">
    <property type="entry name" value="LEUCINE-RICH REPEAT-CONTAINING"/>
    <property type="match status" value="1"/>
</dbReference>
<dbReference type="InterPro" id="IPR050715">
    <property type="entry name" value="LRR-SigEffector_domain"/>
</dbReference>
<gene>
    <name evidence="4" type="ORF">EZV62_008120</name>
</gene>
<evidence type="ECO:0000256" key="1">
    <source>
        <dbReference type="ARBA" id="ARBA00022614"/>
    </source>
</evidence>
<organism evidence="4 5">
    <name type="scientific">Acer yangbiense</name>
    <dbReference type="NCBI Taxonomy" id="1000413"/>
    <lineage>
        <taxon>Eukaryota</taxon>
        <taxon>Viridiplantae</taxon>
        <taxon>Streptophyta</taxon>
        <taxon>Embryophyta</taxon>
        <taxon>Tracheophyta</taxon>
        <taxon>Spermatophyta</taxon>
        <taxon>Magnoliopsida</taxon>
        <taxon>eudicotyledons</taxon>
        <taxon>Gunneridae</taxon>
        <taxon>Pentapetalae</taxon>
        <taxon>rosids</taxon>
        <taxon>malvids</taxon>
        <taxon>Sapindales</taxon>
        <taxon>Sapindaceae</taxon>
        <taxon>Hippocastanoideae</taxon>
        <taxon>Acereae</taxon>
        <taxon>Acer</taxon>
    </lineage>
</organism>
<proteinExistence type="predicted"/>
<comment type="caution">
    <text evidence="4">The sequence shown here is derived from an EMBL/GenBank/DDBJ whole genome shotgun (WGS) entry which is preliminary data.</text>
</comment>
<name>A0A5C7ICU5_9ROSI</name>
<dbReference type="Gene3D" id="3.80.10.10">
    <property type="entry name" value="Ribonuclease Inhibitor"/>
    <property type="match status" value="2"/>
</dbReference>
<sequence length="322" mass="35789">MSGTAIQEVPSSIQSLTKLIQLELYNCTKLKHIPTGICKLKSLSLQDCSELEAFPEILETMEFLESLLLIGTAIKELPPSIEHLDGLQHLNMFNCKNLEMLPSSICNLTSLQSLGLSSCSRLDKLPDNLGNLKSLKFLAVGGSAISQLPSSITCLENLERLYLKNCNLMEIPEYIGCLSSLKELVLGGNKFESLPKSIKHLSKLEYLSIRECNMLRSLTELPVALKRLEAINCKQLCQALPDASEFKLCIHSKCHKDLKNHQLDQFDIYLLGSEIPEWFTYQRPGSCVNIPVLRQTLSSMSNGLLVSQALCIETISDDVCNA</sequence>
<dbReference type="InterPro" id="IPR032675">
    <property type="entry name" value="LRR_dom_sf"/>
</dbReference>
<keyword evidence="5" id="KW-1185">Reference proteome</keyword>
<dbReference type="Proteomes" id="UP000323000">
    <property type="component" value="Chromosome 3"/>
</dbReference>
<protein>
    <recommendedName>
        <fullName evidence="3">Disease resistance R13L4/SHOC-2-like LRR domain-containing protein</fullName>
    </recommendedName>
</protein>
<dbReference type="SMART" id="SM00369">
    <property type="entry name" value="LRR_TYP"/>
    <property type="match status" value="5"/>
</dbReference>
<dbReference type="AlphaFoldDB" id="A0A5C7ICU5"/>
<accession>A0A5C7ICU5</accession>
<dbReference type="SUPFAM" id="SSF52047">
    <property type="entry name" value="RNI-like"/>
    <property type="match status" value="1"/>
</dbReference>
<dbReference type="EMBL" id="VAHF01000003">
    <property type="protein sequence ID" value="TXG66845.1"/>
    <property type="molecule type" value="Genomic_DNA"/>
</dbReference>
<dbReference type="Pfam" id="PF23598">
    <property type="entry name" value="LRR_14"/>
    <property type="match status" value="1"/>
</dbReference>
<evidence type="ECO:0000259" key="3">
    <source>
        <dbReference type="Pfam" id="PF23598"/>
    </source>
</evidence>
<evidence type="ECO:0000256" key="2">
    <source>
        <dbReference type="ARBA" id="ARBA00022737"/>
    </source>
</evidence>
<keyword evidence="1" id="KW-0433">Leucine-rich repeat</keyword>
<reference evidence="5" key="1">
    <citation type="journal article" date="2019" name="Gigascience">
        <title>De novo genome assembly of the endangered Acer yangbiense, a plant species with extremely small populations endemic to Yunnan Province, China.</title>
        <authorList>
            <person name="Yang J."/>
            <person name="Wariss H.M."/>
            <person name="Tao L."/>
            <person name="Zhang R."/>
            <person name="Yun Q."/>
            <person name="Hollingsworth P."/>
            <person name="Dao Z."/>
            <person name="Luo G."/>
            <person name="Guo H."/>
            <person name="Ma Y."/>
            <person name="Sun W."/>
        </authorList>
    </citation>
    <scope>NUCLEOTIDE SEQUENCE [LARGE SCALE GENOMIC DNA]</scope>
    <source>
        <strain evidence="5">cv. Malutang</strain>
    </source>
</reference>
<dbReference type="PANTHER" id="PTHR45752:SF195">
    <property type="entry name" value="LEUCINE-RICH REPEAT (LRR) FAMILY PROTEIN-RELATED"/>
    <property type="match status" value="1"/>
</dbReference>
<keyword evidence="2" id="KW-0677">Repeat</keyword>
<dbReference type="OrthoDB" id="2018313at2759"/>
<evidence type="ECO:0000313" key="5">
    <source>
        <dbReference type="Proteomes" id="UP000323000"/>
    </source>
</evidence>
<evidence type="ECO:0000313" key="4">
    <source>
        <dbReference type="EMBL" id="TXG66845.1"/>
    </source>
</evidence>
<dbReference type="InterPro" id="IPR003591">
    <property type="entry name" value="Leu-rich_rpt_typical-subtyp"/>
</dbReference>
<feature type="domain" description="Disease resistance R13L4/SHOC-2-like LRR" evidence="3">
    <location>
        <begin position="105"/>
        <end position="290"/>
    </location>
</feature>
<dbReference type="InterPro" id="IPR055414">
    <property type="entry name" value="LRR_R13L4/SHOC2-like"/>
</dbReference>